<dbReference type="Pfam" id="PF12796">
    <property type="entry name" value="Ank_2"/>
    <property type="match status" value="1"/>
</dbReference>
<sequence>MHADCSNVVDPGNAADTGRGGASPLDRTPEGLTTLMLAALNNGQSQERLEYLLEQGVEINAVTEAGASAYSYANEKGHDTVRDYLLSRGAEVNDYISPWRRKKVEE</sequence>
<dbReference type="PROSITE" id="PS50297">
    <property type="entry name" value="ANK_REP_REGION"/>
    <property type="match status" value="1"/>
</dbReference>
<evidence type="ECO:0000313" key="3">
    <source>
        <dbReference type="EMBL" id="QGQ22970.1"/>
    </source>
</evidence>
<dbReference type="Proteomes" id="UP000427281">
    <property type="component" value="Chromosome"/>
</dbReference>
<reference evidence="3 4" key="1">
    <citation type="submission" date="2019-09" db="EMBL/GenBank/DDBJ databases">
        <title>Gimesia benthica sp. nov., a novel bacterium isolated from deep-sea water of the Northwest Indian Ocean.</title>
        <authorList>
            <person name="Dai X."/>
        </authorList>
    </citation>
    <scope>NUCLEOTIDE SEQUENCE [LARGE SCALE GENOMIC DNA]</scope>
    <source>
        <strain evidence="3 4">E7</strain>
    </source>
</reference>
<dbReference type="PROSITE" id="PS50088">
    <property type="entry name" value="ANK_REPEAT"/>
    <property type="match status" value="1"/>
</dbReference>
<evidence type="ECO:0000313" key="4">
    <source>
        <dbReference type="Proteomes" id="UP000427281"/>
    </source>
</evidence>
<dbReference type="SMART" id="SM00248">
    <property type="entry name" value="ANK"/>
    <property type="match status" value="2"/>
</dbReference>
<accession>A0A6I6AAM8</accession>
<feature type="region of interest" description="Disordered" evidence="2">
    <location>
        <begin position="1"/>
        <end position="29"/>
    </location>
</feature>
<dbReference type="KEGG" id="gim:F1728_09915"/>
<proteinExistence type="predicted"/>
<keyword evidence="4" id="KW-1185">Reference proteome</keyword>
<organism evidence="3 4">
    <name type="scientific">Gimesia benthica</name>
    <dbReference type="NCBI Taxonomy" id="2608982"/>
    <lineage>
        <taxon>Bacteria</taxon>
        <taxon>Pseudomonadati</taxon>
        <taxon>Planctomycetota</taxon>
        <taxon>Planctomycetia</taxon>
        <taxon>Planctomycetales</taxon>
        <taxon>Planctomycetaceae</taxon>
        <taxon>Gimesia</taxon>
    </lineage>
</organism>
<dbReference type="AlphaFoldDB" id="A0A6I6AAM8"/>
<dbReference type="InterPro" id="IPR036770">
    <property type="entry name" value="Ankyrin_rpt-contain_sf"/>
</dbReference>
<dbReference type="InterPro" id="IPR002110">
    <property type="entry name" value="Ankyrin_rpt"/>
</dbReference>
<name>A0A6I6AAM8_9PLAN</name>
<protein>
    <submittedName>
        <fullName evidence="3">Ankyrin repeat domain-containing protein</fullName>
    </submittedName>
</protein>
<keyword evidence="1" id="KW-0040">ANK repeat</keyword>
<dbReference type="Gene3D" id="1.25.40.20">
    <property type="entry name" value="Ankyrin repeat-containing domain"/>
    <property type="match status" value="1"/>
</dbReference>
<gene>
    <name evidence="3" type="ORF">F1728_09915</name>
</gene>
<feature type="repeat" description="ANK" evidence="1">
    <location>
        <begin position="30"/>
        <end position="64"/>
    </location>
</feature>
<dbReference type="EMBL" id="CP043930">
    <property type="protein sequence ID" value="QGQ22970.1"/>
    <property type="molecule type" value="Genomic_DNA"/>
</dbReference>
<evidence type="ECO:0000256" key="2">
    <source>
        <dbReference type="SAM" id="MobiDB-lite"/>
    </source>
</evidence>
<dbReference type="SUPFAM" id="SSF48403">
    <property type="entry name" value="Ankyrin repeat"/>
    <property type="match status" value="1"/>
</dbReference>
<evidence type="ECO:0000256" key="1">
    <source>
        <dbReference type="PROSITE-ProRule" id="PRU00023"/>
    </source>
</evidence>